<dbReference type="InterPro" id="IPR046347">
    <property type="entry name" value="bZIP_sf"/>
</dbReference>
<dbReference type="PROSITE" id="PS50217">
    <property type="entry name" value="BZIP"/>
    <property type="match status" value="1"/>
</dbReference>
<reference evidence="7 8" key="1">
    <citation type="submission" date="2018-07" db="EMBL/GenBank/DDBJ databases">
        <title>The complete nuclear genome of the prasinophyte Chloropicon primus (CCMP1205).</title>
        <authorList>
            <person name="Pombert J.-F."/>
            <person name="Otis C."/>
            <person name="Turmel M."/>
            <person name="Lemieux C."/>
        </authorList>
    </citation>
    <scope>NUCLEOTIDE SEQUENCE [LARGE SCALE GENOMIC DNA]</scope>
    <source>
        <strain evidence="7 8">CCMP1205</strain>
    </source>
</reference>
<dbReference type="GO" id="GO:0003700">
    <property type="term" value="F:DNA-binding transcription factor activity"/>
    <property type="evidence" value="ECO:0007669"/>
    <property type="project" value="InterPro"/>
</dbReference>
<feature type="region of interest" description="Disordered" evidence="5">
    <location>
        <begin position="196"/>
        <end position="218"/>
    </location>
</feature>
<dbReference type="PANTHER" id="PTHR46408:SF10">
    <property type="entry name" value="BASIC LEUCINE ZIPPER 63"/>
    <property type="match status" value="1"/>
</dbReference>
<evidence type="ECO:0000256" key="2">
    <source>
        <dbReference type="ARBA" id="ARBA00023125"/>
    </source>
</evidence>
<feature type="compositionally biased region" description="Basic and acidic residues" evidence="5">
    <location>
        <begin position="266"/>
        <end position="335"/>
    </location>
</feature>
<dbReference type="Proteomes" id="UP000316726">
    <property type="component" value="Chromosome 2"/>
</dbReference>
<feature type="region of interest" description="Disordered" evidence="5">
    <location>
        <begin position="256"/>
        <end position="361"/>
    </location>
</feature>
<keyword evidence="2" id="KW-0238">DNA-binding</keyword>
<protein>
    <recommendedName>
        <fullName evidence="6">BZIP domain-containing protein</fullName>
    </recommendedName>
</protein>
<evidence type="ECO:0000259" key="6">
    <source>
        <dbReference type="PROSITE" id="PS50217"/>
    </source>
</evidence>
<dbReference type="AlphaFoldDB" id="A0A5B8MG06"/>
<dbReference type="Gene3D" id="1.20.5.170">
    <property type="match status" value="1"/>
</dbReference>
<keyword evidence="4" id="KW-0539">Nucleus</keyword>
<sequence length="361" mass="39142">MERAWSVEDLVGGLWRMGERTTSDQQLQDYLRRVPSGSWPAASPGQQPSPEQFQQAQVQAAALAAVPHAQAQAQAAYAAQAAGMQQAMQAMAAGKAGELVQGQARAGGQNMQRVASLDMLRALVMQGPQGVVQSMPPPGSGMNAPPARGARPGTTNTAQQAGAGSSAGVGVKAEGVAGPVIDKNMDKSEIRRVRRMLSNRESARRSRRRKQEHLQTLEDKIRVSEQAKIEMEEKVKDLDNENKMLKSLVDRLQAENQRLRQNAGEAESKEGEVKVEEGGEEEAPPKTDSAETKSRTTEGGDKSEKEGRGEKRTAAETMKRKASFEELSKRLKSENDPGACNTLQNAHRESWQDLSAAEQVH</sequence>
<evidence type="ECO:0000256" key="1">
    <source>
        <dbReference type="ARBA" id="ARBA00023015"/>
    </source>
</evidence>
<name>A0A5B8MG06_9CHLO</name>
<dbReference type="STRING" id="1764295.A0A5B8MG06"/>
<dbReference type="SMART" id="SM00338">
    <property type="entry name" value="BRLZ"/>
    <property type="match status" value="1"/>
</dbReference>
<evidence type="ECO:0000256" key="4">
    <source>
        <dbReference type="ARBA" id="ARBA00023242"/>
    </source>
</evidence>
<evidence type="ECO:0000256" key="3">
    <source>
        <dbReference type="ARBA" id="ARBA00023163"/>
    </source>
</evidence>
<feature type="region of interest" description="Disordered" evidence="5">
    <location>
        <begin position="134"/>
        <end position="170"/>
    </location>
</feature>
<gene>
    <name evidence="7" type="ORF">A3770_02p17690</name>
</gene>
<evidence type="ECO:0000313" key="7">
    <source>
        <dbReference type="EMBL" id="QDZ19251.1"/>
    </source>
</evidence>
<evidence type="ECO:0000256" key="5">
    <source>
        <dbReference type="SAM" id="MobiDB-lite"/>
    </source>
</evidence>
<keyword evidence="3" id="KW-0804">Transcription</keyword>
<accession>A0A5B8MG06</accession>
<feature type="compositionally biased region" description="Low complexity" evidence="5">
    <location>
        <begin position="158"/>
        <end position="170"/>
    </location>
</feature>
<feature type="domain" description="BZIP" evidence="6">
    <location>
        <begin position="189"/>
        <end position="252"/>
    </location>
</feature>
<dbReference type="SUPFAM" id="SSF57959">
    <property type="entry name" value="Leucine zipper domain"/>
    <property type="match status" value="1"/>
</dbReference>
<evidence type="ECO:0000313" key="8">
    <source>
        <dbReference type="Proteomes" id="UP000316726"/>
    </source>
</evidence>
<dbReference type="EMBL" id="CP031035">
    <property type="protein sequence ID" value="QDZ19251.1"/>
    <property type="molecule type" value="Genomic_DNA"/>
</dbReference>
<organism evidence="7 8">
    <name type="scientific">Chloropicon primus</name>
    <dbReference type="NCBI Taxonomy" id="1764295"/>
    <lineage>
        <taxon>Eukaryota</taxon>
        <taxon>Viridiplantae</taxon>
        <taxon>Chlorophyta</taxon>
        <taxon>Chloropicophyceae</taxon>
        <taxon>Chloropicales</taxon>
        <taxon>Chloropicaceae</taxon>
        <taxon>Chloropicon</taxon>
    </lineage>
</organism>
<dbReference type="GO" id="GO:0003677">
    <property type="term" value="F:DNA binding"/>
    <property type="evidence" value="ECO:0007669"/>
    <property type="project" value="UniProtKB-KW"/>
</dbReference>
<dbReference type="Pfam" id="PF00170">
    <property type="entry name" value="bZIP_1"/>
    <property type="match status" value="1"/>
</dbReference>
<dbReference type="OrthoDB" id="551672at2759"/>
<keyword evidence="8" id="KW-1185">Reference proteome</keyword>
<dbReference type="PROSITE" id="PS00036">
    <property type="entry name" value="BZIP_BASIC"/>
    <property type="match status" value="1"/>
</dbReference>
<keyword evidence="1" id="KW-0805">Transcription regulation</keyword>
<dbReference type="PANTHER" id="PTHR46408">
    <property type="entry name" value="BASIC LEUCINE ZIPPER 63"/>
    <property type="match status" value="1"/>
</dbReference>
<proteinExistence type="predicted"/>
<dbReference type="InterPro" id="IPR004827">
    <property type="entry name" value="bZIP"/>
</dbReference>